<dbReference type="GO" id="GO:0051013">
    <property type="term" value="P:microtubule severing"/>
    <property type="evidence" value="ECO:0007669"/>
    <property type="project" value="UniProtKB-UniRule"/>
</dbReference>
<comment type="similarity">
    <text evidence="7">Belongs to the WD repeat KATNB1 family.</text>
</comment>
<dbReference type="EnsemblMetazoa" id="Aqu2.1.38328_001">
    <property type="protein sequence ID" value="Aqu2.1.38328_001"/>
    <property type="gene ID" value="Aqu2.1.38328"/>
</dbReference>
<dbReference type="Pfam" id="PF25173">
    <property type="entry name" value="Beta-prop_WDR3_1st"/>
    <property type="match status" value="1"/>
</dbReference>
<dbReference type="GO" id="GO:0008352">
    <property type="term" value="C:katanin complex"/>
    <property type="evidence" value="ECO:0007669"/>
    <property type="project" value="InterPro"/>
</dbReference>
<dbReference type="PROSITE" id="PS50082">
    <property type="entry name" value="WD_REPEATS_2"/>
    <property type="match status" value="5"/>
</dbReference>
<keyword evidence="5" id="KW-0677">Repeat</keyword>
<feature type="repeat" description="WD" evidence="8">
    <location>
        <begin position="99"/>
        <end position="140"/>
    </location>
</feature>
<keyword evidence="3 8" id="KW-0853">WD repeat</keyword>
<dbReference type="GO" id="GO:0005813">
    <property type="term" value="C:centrosome"/>
    <property type="evidence" value="ECO:0007669"/>
    <property type="project" value="UniProtKB-SubCell"/>
</dbReference>
<sequence>MASNAKSNWKISEFVAHGSDVLCACLSPFTGRTLATGGEDKRVNLWLVGQPQNISSISGLSSPIECITFNGSESWLGAGSRSGSLKVFDLNENKVVRSISGHKSSISCLDFHRYGDILASGSMDTNIKLWDVRRKGCLYTYKGHSDVINGIQFSPDGKWLVSASSDNAVRLWDLNAGKCLKEFSTHSLPVNDIQFHPKELLLAAASSDRTISYWDLETLSLISTSPPEGFGIRKILFHSEANVIFSASQDCLRVHSWEPSLQLDYLSIPWGKTASMQLSGDQIVGVSYSSTMVSLWCIDFKKLKPWSHSEKKRDYQSVRQKFQYREEEIERPLTQPTGPPQEEEEEREVGECDESPPKELQSEDRQMLFKAREQLVRTPPKGKNFLPFQPPLVQTPPPEPRPHIPSFDINKPHPQDSYYGGPELERDINEAHSDVCSMLRNRLKLLQEVRSEWSLSEPKGALEVAVNSGDQSVIIDLLSILNLKRSLWSLDMAVLILPELRLLLKSKHERYLSCATFAIKLILKSFASVIISNIRHQTTPTAGQGIDLAREERLERCQISYSHLCQIREDLATPSPLLSRVVKESGLMETFSLLD</sequence>
<dbReference type="SUPFAM" id="SSF50978">
    <property type="entry name" value="WD40 repeat-like"/>
    <property type="match status" value="1"/>
</dbReference>
<dbReference type="SMART" id="SM00320">
    <property type="entry name" value="WD40"/>
    <property type="match status" value="6"/>
</dbReference>
<keyword evidence="4 7" id="KW-0493">Microtubule</keyword>
<dbReference type="FunCoup" id="A0A1X7VEB1">
    <property type="interactions" value="142"/>
</dbReference>
<dbReference type="GO" id="GO:0000922">
    <property type="term" value="C:spindle pole"/>
    <property type="evidence" value="ECO:0007669"/>
    <property type="project" value="UniProtKB-SubCell"/>
</dbReference>
<dbReference type="PROSITE" id="PS50294">
    <property type="entry name" value="WD_REPEATS_REGION"/>
    <property type="match status" value="3"/>
</dbReference>
<feature type="compositionally biased region" description="Pro residues" evidence="9">
    <location>
        <begin position="388"/>
        <end position="399"/>
    </location>
</feature>
<dbReference type="InterPro" id="IPR036322">
    <property type="entry name" value="WD40_repeat_dom_sf"/>
</dbReference>
<keyword evidence="7" id="KW-0498">Mitosis</keyword>
<keyword evidence="6 7" id="KW-0206">Cytoskeleton</keyword>
<dbReference type="GO" id="GO:0007019">
    <property type="term" value="P:microtubule depolymerization"/>
    <property type="evidence" value="ECO:0007669"/>
    <property type="project" value="TreeGrafter"/>
</dbReference>
<keyword evidence="2 7" id="KW-0963">Cytoplasm</keyword>
<reference evidence="12" key="1">
    <citation type="journal article" date="2010" name="Nature">
        <title>The Amphimedon queenslandica genome and the evolution of animal complexity.</title>
        <authorList>
            <person name="Srivastava M."/>
            <person name="Simakov O."/>
            <person name="Chapman J."/>
            <person name="Fahey B."/>
            <person name="Gauthier M.E."/>
            <person name="Mitros T."/>
            <person name="Richards G.S."/>
            <person name="Conaco C."/>
            <person name="Dacre M."/>
            <person name="Hellsten U."/>
            <person name="Larroux C."/>
            <person name="Putnam N.H."/>
            <person name="Stanke M."/>
            <person name="Adamska M."/>
            <person name="Darling A."/>
            <person name="Degnan S.M."/>
            <person name="Oakley T.H."/>
            <person name="Plachetzki D.C."/>
            <person name="Zhai Y."/>
            <person name="Adamski M."/>
            <person name="Calcino A."/>
            <person name="Cummins S.F."/>
            <person name="Goodstein D.M."/>
            <person name="Harris C."/>
            <person name="Jackson D.J."/>
            <person name="Leys S.P."/>
            <person name="Shu S."/>
            <person name="Woodcroft B.J."/>
            <person name="Vervoort M."/>
            <person name="Kosik K.S."/>
            <person name="Manning G."/>
            <person name="Degnan B.M."/>
            <person name="Rokhsar D.S."/>
        </authorList>
    </citation>
    <scope>NUCLEOTIDE SEQUENCE [LARGE SCALE GENOMIC DNA]</scope>
</reference>
<reference evidence="11" key="2">
    <citation type="submission" date="2017-05" db="UniProtKB">
        <authorList>
            <consortium name="EnsemblMetazoa"/>
        </authorList>
    </citation>
    <scope>IDENTIFICATION</scope>
</reference>
<feature type="repeat" description="WD" evidence="8">
    <location>
        <begin position="141"/>
        <end position="182"/>
    </location>
</feature>
<evidence type="ECO:0000259" key="10">
    <source>
        <dbReference type="Pfam" id="PF13925"/>
    </source>
</evidence>
<accession>A0A1X7VEB1</accession>
<keyword evidence="7" id="KW-0132">Cell division</keyword>
<dbReference type="GO" id="GO:0008017">
    <property type="term" value="F:microtubule binding"/>
    <property type="evidence" value="ECO:0007669"/>
    <property type="project" value="UniProtKB-UniRule"/>
</dbReference>
<evidence type="ECO:0000256" key="2">
    <source>
        <dbReference type="ARBA" id="ARBA00022490"/>
    </source>
</evidence>
<dbReference type="InterPro" id="IPR015943">
    <property type="entry name" value="WD40/YVTN_repeat-like_dom_sf"/>
</dbReference>
<evidence type="ECO:0000256" key="5">
    <source>
        <dbReference type="ARBA" id="ARBA00022737"/>
    </source>
</evidence>
<dbReference type="GO" id="GO:0051301">
    <property type="term" value="P:cell division"/>
    <property type="evidence" value="ECO:0007669"/>
    <property type="project" value="UniProtKB-KW"/>
</dbReference>
<evidence type="ECO:0000256" key="7">
    <source>
        <dbReference type="HAMAP-Rule" id="MF_03022"/>
    </source>
</evidence>
<evidence type="ECO:0000256" key="1">
    <source>
        <dbReference type="ARBA" id="ARBA00004245"/>
    </source>
</evidence>
<feature type="region of interest" description="Disordered" evidence="9">
    <location>
        <begin position="379"/>
        <end position="412"/>
    </location>
</feature>
<protein>
    <recommendedName>
        <fullName evidence="7">Katanin p80 WD40 repeat-containing subunit B1</fullName>
        <shortName evidence="7">Katanin p80 subunit B1</shortName>
    </recommendedName>
    <alternativeName>
        <fullName evidence="7">p80 katanin</fullName>
    </alternativeName>
</protein>
<organism evidence="11">
    <name type="scientific">Amphimedon queenslandica</name>
    <name type="common">Sponge</name>
    <dbReference type="NCBI Taxonomy" id="400682"/>
    <lineage>
        <taxon>Eukaryota</taxon>
        <taxon>Metazoa</taxon>
        <taxon>Porifera</taxon>
        <taxon>Demospongiae</taxon>
        <taxon>Heteroscleromorpha</taxon>
        <taxon>Haplosclerida</taxon>
        <taxon>Niphatidae</taxon>
        <taxon>Amphimedon</taxon>
    </lineage>
</organism>
<dbReference type="GO" id="GO:0005874">
    <property type="term" value="C:microtubule"/>
    <property type="evidence" value="ECO:0007669"/>
    <property type="project" value="UniProtKB-KW"/>
</dbReference>
<evidence type="ECO:0000256" key="6">
    <source>
        <dbReference type="ARBA" id="ARBA00023212"/>
    </source>
</evidence>
<dbReference type="PANTHER" id="PTHR19845:SF0">
    <property type="entry name" value="KATANIN P80 WD40 REPEAT-CONTAINING SUBUNIT B1"/>
    <property type="match status" value="1"/>
</dbReference>
<comment type="subcellular location">
    <subcellularLocation>
        <location evidence="1 7">Cytoplasm</location>
        <location evidence="1 7">Cytoskeleton</location>
    </subcellularLocation>
    <subcellularLocation>
        <location evidence="7">Cytoplasm</location>
    </subcellularLocation>
    <subcellularLocation>
        <location evidence="7">Cytoplasm</location>
        <location evidence="7">Cytoskeleton</location>
        <location evidence="7">Microtubule organizing center</location>
        <location evidence="7">Centrosome</location>
    </subcellularLocation>
    <subcellularLocation>
        <location evidence="7">Cytoplasm</location>
        <location evidence="7">Cytoskeleton</location>
        <location evidence="7">Spindle pole</location>
    </subcellularLocation>
    <subcellularLocation>
        <location evidence="7">Cytoplasm</location>
        <location evidence="7">Cytoskeleton</location>
        <location evidence="7">Spindle</location>
    </subcellularLocation>
    <text evidence="7">Predominantly cytoplasmic. Localized to the interphase centrosome and mitotic spindle poles.</text>
</comment>
<name>A0A1X7VEB1_AMPQE</name>
<proteinExistence type="inferred from homology"/>
<feature type="repeat" description="WD" evidence="8">
    <location>
        <begin position="14"/>
        <end position="56"/>
    </location>
</feature>
<comment type="subunit">
    <text evidence="7">Interacts with KATNA1. This interaction enhances the microtubule binding and severing activity of KATNA1 and also targets this activity to the centrosome.</text>
</comment>
<dbReference type="InParanoid" id="A0A1X7VEB1"/>
<dbReference type="KEGG" id="aqu:100636906"/>
<dbReference type="OrthoDB" id="10251605at2759"/>
<dbReference type="InterPro" id="IPR001680">
    <property type="entry name" value="WD40_rpt"/>
</dbReference>
<dbReference type="InterPro" id="IPR020472">
    <property type="entry name" value="WD40_PAC1"/>
</dbReference>
<comment type="function">
    <text evidence="7">Participates in a complex which severs microtubules in an ATP-dependent manner. May act to target the enzymatic subunit of this complex to sites of action such as the centrosome. Microtubule severing may promote rapid reorganization of cellular microtubule arrays and the release of microtubules from the centrosome following nucleation.</text>
</comment>
<evidence type="ECO:0000256" key="3">
    <source>
        <dbReference type="ARBA" id="ARBA00022574"/>
    </source>
</evidence>
<dbReference type="AlphaFoldDB" id="A0A1X7VEB1"/>
<dbReference type="InterPro" id="IPR026962">
    <property type="entry name" value="KTNB1"/>
</dbReference>
<feature type="repeat" description="WD" evidence="8">
    <location>
        <begin position="57"/>
        <end position="98"/>
    </location>
</feature>
<evidence type="ECO:0000313" key="11">
    <source>
        <dbReference type="EnsemblMetazoa" id="Aqu2.1.38328_001"/>
    </source>
</evidence>
<keyword evidence="7" id="KW-0131">Cell cycle</keyword>
<dbReference type="Pfam" id="PF13925">
    <property type="entry name" value="Katanin_con80"/>
    <property type="match status" value="1"/>
</dbReference>
<dbReference type="EnsemblMetazoa" id="XM_019993750.1">
    <property type="protein sequence ID" value="XP_019849309.1"/>
    <property type="gene ID" value="LOC100636906"/>
</dbReference>
<dbReference type="InterPro" id="IPR028021">
    <property type="entry name" value="Katanin_C-terminal"/>
</dbReference>
<dbReference type="Proteomes" id="UP000007879">
    <property type="component" value="Unassembled WGS sequence"/>
</dbReference>
<evidence type="ECO:0000256" key="4">
    <source>
        <dbReference type="ARBA" id="ARBA00022701"/>
    </source>
</evidence>
<feature type="repeat" description="WD" evidence="8">
    <location>
        <begin position="183"/>
        <end position="224"/>
    </location>
</feature>
<gene>
    <name evidence="7" type="primary">KATNB1</name>
    <name evidence="11" type="synonym">100636906</name>
</gene>
<dbReference type="FunFam" id="2.130.10.10:FF:000462">
    <property type="entry name" value="Katanin p80 WD40 repeat-containing subunit B1"/>
    <property type="match status" value="1"/>
</dbReference>
<dbReference type="InterPro" id="IPR019775">
    <property type="entry name" value="WD40_repeat_CS"/>
</dbReference>
<feature type="compositionally biased region" description="Acidic residues" evidence="9">
    <location>
        <begin position="341"/>
        <end position="354"/>
    </location>
</feature>
<feature type="domain" description="Katanin p80 subunit C-terminal" evidence="10">
    <location>
        <begin position="431"/>
        <end position="569"/>
    </location>
</feature>
<dbReference type="PRINTS" id="PR00320">
    <property type="entry name" value="GPROTEINBRPT"/>
</dbReference>
<evidence type="ECO:0000256" key="9">
    <source>
        <dbReference type="SAM" id="MobiDB-lite"/>
    </source>
</evidence>
<dbReference type="PANTHER" id="PTHR19845">
    <property type="entry name" value="KATANIN P80 SUBUNIT"/>
    <property type="match status" value="1"/>
</dbReference>
<dbReference type="GO" id="GO:0005737">
    <property type="term" value="C:cytoplasm"/>
    <property type="evidence" value="ECO:0007669"/>
    <property type="project" value="UniProtKB-SubCell"/>
</dbReference>
<dbReference type="HAMAP" id="MF_03022">
    <property type="entry name" value="Katanin_p80_B1"/>
    <property type="match status" value="1"/>
</dbReference>
<evidence type="ECO:0000313" key="12">
    <source>
        <dbReference type="Proteomes" id="UP000007879"/>
    </source>
</evidence>
<dbReference type="CDD" id="cd00200">
    <property type="entry name" value="WD40"/>
    <property type="match status" value="1"/>
</dbReference>
<keyword evidence="12" id="KW-1185">Reference proteome</keyword>
<dbReference type="PROSITE" id="PS00678">
    <property type="entry name" value="WD_REPEATS_1"/>
    <property type="match status" value="2"/>
</dbReference>
<evidence type="ECO:0000256" key="8">
    <source>
        <dbReference type="PROSITE-ProRule" id="PRU00221"/>
    </source>
</evidence>
<dbReference type="STRING" id="400682.A0A1X7VEB1"/>
<dbReference type="Gene3D" id="2.130.10.10">
    <property type="entry name" value="YVTN repeat-like/Quinoprotein amine dehydrogenase"/>
    <property type="match status" value="2"/>
</dbReference>
<feature type="region of interest" description="Disordered" evidence="9">
    <location>
        <begin position="326"/>
        <end position="363"/>
    </location>
</feature>